<dbReference type="Proteomes" id="UP000054018">
    <property type="component" value="Unassembled WGS sequence"/>
</dbReference>
<dbReference type="EMBL" id="KN833782">
    <property type="protein sequence ID" value="KIK19537.1"/>
    <property type="molecule type" value="Genomic_DNA"/>
</dbReference>
<gene>
    <name evidence="1" type="ORF">PISMIDRAFT_622907</name>
</gene>
<dbReference type="AlphaFoldDB" id="A0A0C9ZAP9"/>
<reference evidence="1 2" key="1">
    <citation type="submission" date="2014-04" db="EMBL/GenBank/DDBJ databases">
        <authorList>
            <consortium name="DOE Joint Genome Institute"/>
            <person name="Kuo A."/>
            <person name="Kohler A."/>
            <person name="Costa M.D."/>
            <person name="Nagy L.G."/>
            <person name="Floudas D."/>
            <person name="Copeland A."/>
            <person name="Barry K.W."/>
            <person name="Cichocki N."/>
            <person name="Veneault-Fourrey C."/>
            <person name="LaButti K."/>
            <person name="Lindquist E.A."/>
            <person name="Lipzen A."/>
            <person name="Lundell T."/>
            <person name="Morin E."/>
            <person name="Murat C."/>
            <person name="Sun H."/>
            <person name="Tunlid A."/>
            <person name="Henrissat B."/>
            <person name="Grigoriev I.V."/>
            <person name="Hibbett D.S."/>
            <person name="Martin F."/>
            <person name="Nordberg H.P."/>
            <person name="Cantor M.N."/>
            <person name="Hua S.X."/>
        </authorList>
    </citation>
    <scope>NUCLEOTIDE SEQUENCE [LARGE SCALE GENOMIC DNA]</scope>
    <source>
        <strain evidence="1 2">441</strain>
    </source>
</reference>
<organism evidence="1 2">
    <name type="scientific">Pisolithus microcarpus 441</name>
    <dbReference type="NCBI Taxonomy" id="765257"/>
    <lineage>
        <taxon>Eukaryota</taxon>
        <taxon>Fungi</taxon>
        <taxon>Dikarya</taxon>
        <taxon>Basidiomycota</taxon>
        <taxon>Agaricomycotina</taxon>
        <taxon>Agaricomycetes</taxon>
        <taxon>Agaricomycetidae</taxon>
        <taxon>Boletales</taxon>
        <taxon>Sclerodermatineae</taxon>
        <taxon>Pisolithaceae</taxon>
        <taxon>Pisolithus</taxon>
    </lineage>
</organism>
<protein>
    <submittedName>
        <fullName evidence="1">Uncharacterized protein</fullName>
    </submittedName>
</protein>
<name>A0A0C9ZAP9_9AGAM</name>
<reference evidence="2" key="2">
    <citation type="submission" date="2015-01" db="EMBL/GenBank/DDBJ databases">
        <title>Evolutionary Origins and Diversification of the Mycorrhizal Mutualists.</title>
        <authorList>
            <consortium name="DOE Joint Genome Institute"/>
            <consortium name="Mycorrhizal Genomics Consortium"/>
            <person name="Kohler A."/>
            <person name="Kuo A."/>
            <person name="Nagy L.G."/>
            <person name="Floudas D."/>
            <person name="Copeland A."/>
            <person name="Barry K.W."/>
            <person name="Cichocki N."/>
            <person name="Veneault-Fourrey C."/>
            <person name="LaButti K."/>
            <person name="Lindquist E.A."/>
            <person name="Lipzen A."/>
            <person name="Lundell T."/>
            <person name="Morin E."/>
            <person name="Murat C."/>
            <person name="Riley R."/>
            <person name="Ohm R."/>
            <person name="Sun H."/>
            <person name="Tunlid A."/>
            <person name="Henrissat B."/>
            <person name="Grigoriev I.V."/>
            <person name="Hibbett D.S."/>
            <person name="Martin F."/>
        </authorList>
    </citation>
    <scope>NUCLEOTIDE SEQUENCE [LARGE SCALE GENOMIC DNA]</scope>
    <source>
        <strain evidence="2">441</strain>
    </source>
</reference>
<evidence type="ECO:0000313" key="2">
    <source>
        <dbReference type="Proteomes" id="UP000054018"/>
    </source>
</evidence>
<dbReference type="HOGENOM" id="CLU_2776930_0_0_1"/>
<evidence type="ECO:0000313" key="1">
    <source>
        <dbReference type="EMBL" id="KIK19537.1"/>
    </source>
</evidence>
<accession>A0A0C9ZAP9</accession>
<keyword evidence="2" id="KW-1185">Reference proteome</keyword>
<sequence length="69" mass="7961">MDRYMYNVLCCTCADLEGDTILVSKARTGTRFFHQWITTVSAIVGLLSHNDPHYTAPLDFFQYKVRICL</sequence>
<proteinExistence type="predicted"/>